<dbReference type="GO" id="GO:0005934">
    <property type="term" value="C:cellular bud tip"/>
    <property type="evidence" value="ECO:0007669"/>
    <property type="project" value="EnsemblFungi"/>
</dbReference>
<dbReference type="PANTHER" id="PTHR10653">
    <property type="entry name" value="F-ACTIN-CAPPING PROTEIN SUBUNIT ALPHA"/>
    <property type="match status" value="1"/>
</dbReference>
<evidence type="ECO:0000256" key="2">
    <source>
        <dbReference type="ARBA" id="ARBA00014038"/>
    </source>
</evidence>
<dbReference type="GeneID" id="4839962"/>
<dbReference type="OrthoDB" id="340550at2759"/>
<dbReference type="GO" id="GO:0051016">
    <property type="term" value="P:barbed-end actin filament capping"/>
    <property type="evidence" value="ECO:0007669"/>
    <property type="project" value="UniProtKB-UniRule"/>
</dbReference>
<dbReference type="HOGENOM" id="CLU_045161_3_0_1"/>
<dbReference type="FunCoup" id="A3LXR0">
    <property type="interactions" value="852"/>
</dbReference>
<evidence type="ECO:0000256" key="5">
    <source>
        <dbReference type="ARBA" id="ARBA00025389"/>
    </source>
</evidence>
<dbReference type="PANTHER" id="PTHR10653:SF0">
    <property type="entry name" value="F-ACTIN-CAPPING PROTEIN SUBUNIT ALPHA"/>
    <property type="match status" value="1"/>
</dbReference>
<keyword evidence="8" id="KW-1185">Reference proteome</keyword>
<evidence type="ECO:0000256" key="4">
    <source>
        <dbReference type="ARBA" id="ARBA00023203"/>
    </source>
</evidence>
<name>A3LXR0_PICST</name>
<evidence type="ECO:0000256" key="6">
    <source>
        <dbReference type="RuleBase" id="RU365077"/>
    </source>
</evidence>
<sequence>MSSAIKLDSLVNSLVESAAPTELPYVSKDLSILLSGSNSSTVVDSIEEFVNEKAAVFSSAYIASKHNKDSSSSKYIDFISKKKFNIDINTQRAIDFEPFSPLVEYPEYYNDLVEKLGQYGEDHYPSTFVFTVVPKSSDEVEIIIIGQRLNHENFFTGQWKSIYTISNTSISGEVSLDIHYYEDGNVRLNFNKAVKENLSSANASAIINAINDLENKITMQIVENFNDLNQKYFKNLRRLLPVTRSKINWGSAIGNYRLGSDVVHKK</sequence>
<dbReference type="InParanoid" id="A3LXR0"/>
<comment type="similarity">
    <text evidence="1 6">Belongs to the F-actin-capping protein alpha subunit family.</text>
</comment>
<protein>
    <recommendedName>
        <fullName evidence="2 6">F-actin-capping protein subunit alpha</fullName>
    </recommendedName>
</protein>
<dbReference type="GO" id="GO:0000131">
    <property type="term" value="C:incipient cellular bud site"/>
    <property type="evidence" value="ECO:0007669"/>
    <property type="project" value="EnsemblFungi"/>
</dbReference>
<dbReference type="GO" id="GO:0008290">
    <property type="term" value="C:F-actin capping protein complex"/>
    <property type="evidence" value="ECO:0007669"/>
    <property type="project" value="UniProtKB-UniRule"/>
</dbReference>
<comment type="function">
    <text evidence="5 6">F-actin-capping proteins bind in a Ca(2+)-independent manner to the fast growing ends of actin filaments (barbed end) thereby blocking the exchange of subunits at these ends. Unlike other capping proteins (such as gelsolin and severin), these proteins do not sever actin filaments.</text>
</comment>
<evidence type="ECO:0000313" key="8">
    <source>
        <dbReference type="Proteomes" id="UP000002258"/>
    </source>
</evidence>
<comment type="subunit">
    <text evidence="6">Heterodimer of an alpha and a beta subunit.</text>
</comment>
<proteinExistence type="inferred from homology"/>
<dbReference type="Pfam" id="PF01267">
    <property type="entry name" value="F-actin_cap_A"/>
    <property type="match status" value="1"/>
</dbReference>
<dbReference type="OMA" id="VACIEDH"/>
<dbReference type="InterPro" id="IPR042489">
    <property type="entry name" value="CapZ_alpha_1"/>
</dbReference>
<dbReference type="InterPro" id="IPR017865">
    <property type="entry name" value="F-actin_cap_asu_CS"/>
</dbReference>
<reference evidence="7 8" key="1">
    <citation type="journal article" date="2007" name="Nat. Biotechnol.">
        <title>Genome sequence of the lignocellulose-bioconverting and xylose-fermenting yeast Pichia stipitis.</title>
        <authorList>
            <person name="Jeffries T.W."/>
            <person name="Grigoriev I.V."/>
            <person name="Grimwood J."/>
            <person name="Laplaza J.M."/>
            <person name="Aerts A."/>
            <person name="Salamov A."/>
            <person name="Schmutz J."/>
            <person name="Lindquist E."/>
            <person name="Dehal P."/>
            <person name="Shapiro H."/>
            <person name="Jin Y.S."/>
            <person name="Passoth V."/>
            <person name="Richardson P.M."/>
        </authorList>
    </citation>
    <scope>NUCLEOTIDE SEQUENCE [LARGE SCALE GENOMIC DNA]</scope>
    <source>
        <strain evidence="8">ATCC 58785 / CBS 6054 / NBRC 10063 / NRRL Y-11545</strain>
    </source>
</reference>
<dbReference type="GO" id="GO:0051015">
    <property type="term" value="F:actin filament binding"/>
    <property type="evidence" value="ECO:0007669"/>
    <property type="project" value="EnsemblFungi"/>
</dbReference>
<dbReference type="GO" id="GO:0110085">
    <property type="term" value="C:mitotic actomyosin contractile ring"/>
    <property type="evidence" value="ECO:0007669"/>
    <property type="project" value="EnsemblFungi"/>
</dbReference>
<dbReference type="SUPFAM" id="SSF90096">
    <property type="entry name" value="Subunits of heterodimeric actin filament capping protein Capz"/>
    <property type="match status" value="1"/>
</dbReference>
<evidence type="ECO:0000313" key="7">
    <source>
        <dbReference type="EMBL" id="ABN67842.1"/>
    </source>
</evidence>
<dbReference type="InterPro" id="IPR042276">
    <property type="entry name" value="CapZ_alpha/beta_2"/>
</dbReference>
<dbReference type="GO" id="GO:0030479">
    <property type="term" value="C:actin cortical patch"/>
    <property type="evidence" value="ECO:0007669"/>
    <property type="project" value="EnsemblFungi"/>
</dbReference>
<dbReference type="PROSITE" id="PS00749">
    <property type="entry name" value="F_ACTIN_CAPPING_A_2"/>
    <property type="match status" value="1"/>
</dbReference>
<dbReference type="InterPro" id="IPR002189">
    <property type="entry name" value="CapZ_alpha"/>
</dbReference>
<dbReference type="Gene3D" id="3.90.1150.210">
    <property type="entry name" value="F-actin capping protein, beta subunit"/>
    <property type="match status" value="1"/>
</dbReference>
<dbReference type="RefSeq" id="XP_001385871.1">
    <property type="nucleotide sequence ID" value="XM_001385834.1"/>
</dbReference>
<dbReference type="KEGG" id="pic:PICST_48821"/>
<gene>
    <name evidence="7" type="ORF">PICST_48821</name>
</gene>
<keyword evidence="4 6" id="KW-0009">Actin-binding</keyword>
<organism evidence="7 8">
    <name type="scientific">Scheffersomyces stipitis (strain ATCC 58785 / CBS 6054 / NBRC 10063 / NRRL Y-11545)</name>
    <name type="common">Yeast</name>
    <name type="synonym">Pichia stipitis</name>
    <dbReference type="NCBI Taxonomy" id="322104"/>
    <lineage>
        <taxon>Eukaryota</taxon>
        <taxon>Fungi</taxon>
        <taxon>Dikarya</taxon>
        <taxon>Ascomycota</taxon>
        <taxon>Saccharomycotina</taxon>
        <taxon>Pichiomycetes</taxon>
        <taxon>Debaryomycetaceae</taxon>
        <taxon>Scheffersomyces</taxon>
    </lineage>
</organism>
<dbReference type="PRINTS" id="PR00191">
    <property type="entry name" value="FACTINCAPA"/>
</dbReference>
<keyword evidence="3 6" id="KW-0117">Actin capping</keyword>
<evidence type="ECO:0000256" key="1">
    <source>
        <dbReference type="ARBA" id="ARBA00010479"/>
    </source>
</evidence>
<dbReference type="STRING" id="322104.A3LXR0"/>
<dbReference type="GO" id="GO:0030036">
    <property type="term" value="P:actin cytoskeleton organization"/>
    <property type="evidence" value="ECO:0007669"/>
    <property type="project" value="TreeGrafter"/>
</dbReference>
<dbReference type="AlphaFoldDB" id="A3LXR0"/>
<evidence type="ECO:0000256" key="3">
    <source>
        <dbReference type="ARBA" id="ARBA00022467"/>
    </source>
</evidence>
<dbReference type="eggNOG" id="KOG0836">
    <property type="taxonomic scope" value="Eukaryota"/>
</dbReference>
<dbReference type="EMBL" id="CP000500">
    <property type="protein sequence ID" value="ABN67842.1"/>
    <property type="molecule type" value="Genomic_DNA"/>
</dbReference>
<dbReference type="Gene3D" id="3.30.1140.60">
    <property type="entry name" value="F-actin capping protein, alpha subunit"/>
    <property type="match status" value="1"/>
</dbReference>
<dbReference type="InterPro" id="IPR037282">
    <property type="entry name" value="CapZ_alpha/beta"/>
</dbReference>
<accession>A3LXR0</accession>
<dbReference type="Proteomes" id="UP000002258">
    <property type="component" value="Chromosome 6"/>
</dbReference>